<feature type="domain" description="tRNA (adenine(58)-N(1))-methyltransferase catalytic subunit TRM61 C-terminal" evidence="10">
    <location>
        <begin position="122"/>
        <end position="320"/>
    </location>
</feature>
<dbReference type="GO" id="GO:0005634">
    <property type="term" value="C:nucleus"/>
    <property type="evidence" value="ECO:0007669"/>
    <property type="project" value="UniProtKB-SubCell"/>
</dbReference>
<dbReference type="GO" id="GO:0031515">
    <property type="term" value="C:tRNA (m1A) methyltransferase complex"/>
    <property type="evidence" value="ECO:0007669"/>
    <property type="project" value="UniProtKB-UniRule"/>
</dbReference>
<evidence type="ECO:0000313" key="12">
    <source>
        <dbReference type="EMBL" id="CAL5998203.1"/>
    </source>
</evidence>
<dbReference type="Gene3D" id="3.40.50.150">
    <property type="entry name" value="Vaccinia Virus protein VP39"/>
    <property type="match status" value="1"/>
</dbReference>
<proteinExistence type="inferred from homology"/>
<dbReference type="Gene3D" id="3.10.330.20">
    <property type="match status" value="1"/>
</dbReference>
<dbReference type="Pfam" id="PF08704">
    <property type="entry name" value="GCD14"/>
    <property type="match status" value="1"/>
</dbReference>
<evidence type="ECO:0000256" key="7">
    <source>
        <dbReference type="ARBA" id="ARBA00023242"/>
    </source>
</evidence>
<keyword evidence="3 8" id="KW-0489">Methyltransferase</keyword>
<keyword evidence="7" id="KW-0539">Nucleus</keyword>
<dbReference type="GO" id="GO:0160107">
    <property type="term" value="F:tRNA (adenine(58)-N1)-methyltransferase activity"/>
    <property type="evidence" value="ECO:0007669"/>
    <property type="project" value="UniProtKB-EC"/>
</dbReference>
<comment type="catalytic activity">
    <reaction evidence="8">
        <text>adenosine(58) in tRNA + S-adenosyl-L-methionine = N(1)-methyladenosine(58) in tRNA + S-adenosyl-L-homocysteine + H(+)</text>
        <dbReference type="Rhea" id="RHEA:43152"/>
        <dbReference type="Rhea" id="RHEA-COMP:10365"/>
        <dbReference type="Rhea" id="RHEA-COMP:10366"/>
        <dbReference type="ChEBI" id="CHEBI:15378"/>
        <dbReference type="ChEBI" id="CHEBI:57856"/>
        <dbReference type="ChEBI" id="CHEBI:59789"/>
        <dbReference type="ChEBI" id="CHEBI:74411"/>
        <dbReference type="ChEBI" id="CHEBI:74491"/>
        <dbReference type="EC" id="2.1.1.220"/>
    </reaction>
</comment>
<dbReference type="InterPro" id="IPR049470">
    <property type="entry name" value="TRM61_C"/>
</dbReference>
<evidence type="ECO:0000256" key="5">
    <source>
        <dbReference type="ARBA" id="ARBA00022691"/>
    </source>
</evidence>
<dbReference type="GO" id="GO:0030488">
    <property type="term" value="P:tRNA methylation"/>
    <property type="evidence" value="ECO:0007669"/>
    <property type="project" value="InterPro"/>
</dbReference>
<dbReference type="Proteomes" id="UP001642409">
    <property type="component" value="Unassembled WGS sequence"/>
</dbReference>
<dbReference type="PANTHER" id="PTHR12133:SF2">
    <property type="entry name" value="TRNA (ADENINE(58)-N(1))-METHYLTRANSFERASE CATALYTIC SUBUNIT TRMT61A"/>
    <property type="match status" value="1"/>
</dbReference>
<comment type="subcellular location">
    <subcellularLocation>
        <location evidence="1">Nucleus</location>
    </subcellularLocation>
</comment>
<accession>A0AA86TA11</accession>
<feature type="binding site" evidence="9">
    <location>
        <position position="192"/>
    </location>
    <ligand>
        <name>S-adenosyl-L-methionine</name>
        <dbReference type="ChEBI" id="CHEBI:59789"/>
    </ligand>
</feature>
<evidence type="ECO:0000256" key="4">
    <source>
        <dbReference type="ARBA" id="ARBA00022679"/>
    </source>
</evidence>
<keyword evidence="5 8" id="KW-0949">S-adenosyl-L-methionine</keyword>
<feature type="binding site" evidence="9">
    <location>
        <begin position="172"/>
        <end position="175"/>
    </location>
    <ligand>
        <name>S-adenosyl-L-methionine</name>
        <dbReference type="ChEBI" id="CHEBI:59789"/>
    </ligand>
</feature>
<keyword evidence="13" id="KW-1185">Reference proteome</keyword>
<dbReference type="EC" id="2.1.1.220" evidence="2 8"/>
<feature type="binding site" evidence="9">
    <location>
        <position position="238"/>
    </location>
    <ligand>
        <name>S-adenosyl-L-methionine</name>
        <dbReference type="ChEBI" id="CHEBI:59789"/>
    </ligand>
</feature>
<dbReference type="AlphaFoldDB" id="A0AA86TA11"/>
<keyword evidence="4 8" id="KW-0808">Transferase</keyword>
<dbReference type="EMBL" id="CATOUU010000003">
    <property type="protein sequence ID" value="CAI9912521.1"/>
    <property type="molecule type" value="Genomic_DNA"/>
</dbReference>
<evidence type="ECO:0000313" key="13">
    <source>
        <dbReference type="Proteomes" id="UP001642409"/>
    </source>
</evidence>
<keyword evidence="6 8" id="KW-0819">tRNA processing</keyword>
<reference evidence="12 13" key="2">
    <citation type="submission" date="2024-07" db="EMBL/GenBank/DDBJ databases">
        <authorList>
            <person name="Akdeniz Z."/>
        </authorList>
    </citation>
    <scope>NUCLEOTIDE SEQUENCE [LARGE SCALE GENOMIC DNA]</scope>
</reference>
<evidence type="ECO:0000256" key="8">
    <source>
        <dbReference type="PIRNR" id="PIRNR017269"/>
    </source>
</evidence>
<name>A0AA86TA11_9EUKA</name>
<evidence type="ECO:0000256" key="2">
    <source>
        <dbReference type="ARBA" id="ARBA00012796"/>
    </source>
</evidence>
<comment type="similarity">
    <text evidence="8">Belongs to the class I-like SAM-binding methyltransferase superfamily. TRM61 family.</text>
</comment>
<dbReference type="EMBL" id="CAXDID020000038">
    <property type="protein sequence ID" value="CAL5998203.1"/>
    <property type="molecule type" value="Genomic_DNA"/>
</dbReference>
<dbReference type="PIRSF" id="PIRSF017269">
    <property type="entry name" value="GCD14"/>
    <property type="match status" value="1"/>
</dbReference>
<sequence length="343" mass="38865">MKPAYLNLIQEQAMHNCTVTPAFSEAVTTYTCGNEGCTFKAEFAKTRFNMVSPHTCFTIHYPQNTDLMKEGDTIVLSFSFDEIFEVQLKSGQRYDARYGQFPHDSFIGKPYGVKVQNNRNNGFVIPLRFQPVLHTEALKRRTQIIFTPDISLIVNKVGLRPGHTVIEAGIGSGSLSHAFLQAINPGKLYNFDLYQERVDQAQLEFANYSDNCISQQSNVLVDGFKNVPNGVSDLVFLDLPSPELCLADVIRVSKPYSHFVIFLPCIEQIHQLCAEMYKNEHFGSVEVVKMNYNAFEFDNRTLGALQLYRGAKNVSDAKKFVQMRKVAVGRTHTGYLVFSRRKE</sequence>
<dbReference type="InterPro" id="IPR014816">
    <property type="entry name" value="tRNA_MeTrfase_Gcd14"/>
</dbReference>
<evidence type="ECO:0000256" key="3">
    <source>
        <dbReference type="ARBA" id="ARBA00022603"/>
    </source>
</evidence>
<comment type="caution">
    <text evidence="11">The sequence shown here is derived from an EMBL/GenBank/DDBJ whole genome shotgun (WGS) entry which is preliminary data.</text>
</comment>
<dbReference type="SUPFAM" id="SSF53335">
    <property type="entry name" value="S-adenosyl-L-methionine-dependent methyltransferases"/>
    <property type="match status" value="1"/>
</dbReference>
<dbReference type="PROSITE" id="PS51620">
    <property type="entry name" value="SAM_TRM61"/>
    <property type="match status" value="1"/>
</dbReference>
<dbReference type="PANTHER" id="PTHR12133">
    <property type="entry name" value="TRNA (ADENINE(58)-N(1))-METHYLTRANSFERASE"/>
    <property type="match status" value="1"/>
</dbReference>
<evidence type="ECO:0000313" key="11">
    <source>
        <dbReference type="EMBL" id="CAI9912521.1"/>
    </source>
</evidence>
<evidence type="ECO:0000256" key="9">
    <source>
        <dbReference type="PIRSR" id="PIRSR017269-1"/>
    </source>
</evidence>
<reference evidence="11" key="1">
    <citation type="submission" date="2023-06" db="EMBL/GenBank/DDBJ databases">
        <authorList>
            <person name="Kurt Z."/>
        </authorList>
    </citation>
    <scope>NUCLEOTIDE SEQUENCE</scope>
</reference>
<evidence type="ECO:0000256" key="1">
    <source>
        <dbReference type="ARBA" id="ARBA00004123"/>
    </source>
</evidence>
<evidence type="ECO:0000259" key="10">
    <source>
        <dbReference type="Pfam" id="PF08704"/>
    </source>
</evidence>
<evidence type="ECO:0000256" key="6">
    <source>
        <dbReference type="ARBA" id="ARBA00022694"/>
    </source>
</evidence>
<dbReference type="InterPro" id="IPR029063">
    <property type="entry name" value="SAM-dependent_MTases_sf"/>
</dbReference>
<gene>
    <name evidence="12" type="ORF">HINF_LOCUS15616</name>
    <name evidence="11" type="ORF">HINF_LOCUS166</name>
</gene>
<organism evidence="11">
    <name type="scientific">Hexamita inflata</name>
    <dbReference type="NCBI Taxonomy" id="28002"/>
    <lineage>
        <taxon>Eukaryota</taxon>
        <taxon>Metamonada</taxon>
        <taxon>Diplomonadida</taxon>
        <taxon>Hexamitidae</taxon>
        <taxon>Hexamitinae</taxon>
        <taxon>Hexamita</taxon>
    </lineage>
</organism>
<protein>
    <recommendedName>
        <fullName evidence="2 8">tRNA (adenine(58)-N(1))-methyltransferase</fullName>
        <ecNumber evidence="2 8">2.1.1.220</ecNumber>
    </recommendedName>
</protein>